<sequence length="127" mass="14307">MSPIWSNLICSALYKSGLVWSNQGLRFSAVLINMGLEQQIILILSVLTLGIATTSEEIALTDERGAARRLYRDWIVKSWSAILTVVELVLTHIARACPPPEPPPYQEELCGKILFQCYFLFSSIFFL</sequence>
<dbReference type="AlphaFoldDB" id="A0A9P0YQD5"/>
<dbReference type="OrthoDB" id="10431047at2759"/>
<organism evidence="1 2">
    <name type="scientific">Cuscuta europaea</name>
    <name type="common">European dodder</name>
    <dbReference type="NCBI Taxonomy" id="41803"/>
    <lineage>
        <taxon>Eukaryota</taxon>
        <taxon>Viridiplantae</taxon>
        <taxon>Streptophyta</taxon>
        <taxon>Embryophyta</taxon>
        <taxon>Tracheophyta</taxon>
        <taxon>Spermatophyta</taxon>
        <taxon>Magnoliopsida</taxon>
        <taxon>eudicotyledons</taxon>
        <taxon>Gunneridae</taxon>
        <taxon>Pentapetalae</taxon>
        <taxon>asterids</taxon>
        <taxon>lamiids</taxon>
        <taxon>Solanales</taxon>
        <taxon>Convolvulaceae</taxon>
        <taxon>Cuscuteae</taxon>
        <taxon>Cuscuta</taxon>
        <taxon>Cuscuta subgen. Cuscuta</taxon>
    </lineage>
</organism>
<gene>
    <name evidence="1" type="ORF">CEURO_LOCUS4074</name>
</gene>
<evidence type="ECO:0000313" key="1">
    <source>
        <dbReference type="EMBL" id="CAH9071815.1"/>
    </source>
</evidence>
<protein>
    <submittedName>
        <fullName evidence="1">Uncharacterized protein</fullName>
    </submittedName>
</protein>
<evidence type="ECO:0000313" key="2">
    <source>
        <dbReference type="Proteomes" id="UP001152484"/>
    </source>
</evidence>
<accession>A0A9P0YQD5</accession>
<name>A0A9P0YQD5_CUSEU</name>
<proteinExistence type="predicted"/>
<reference evidence="1" key="1">
    <citation type="submission" date="2022-07" db="EMBL/GenBank/DDBJ databases">
        <authorList>
            <person name="Macas J."/>
            <person name="Novak P."/>
            <person name="Neumann P."/>
        </authorList>
    </citation>
    <scope>NUCLEOTIDE SEQUENCE</scope>
</reference>
<comment type="caution">
    <text evidence="1">The sequence shown here is derived from an EMBL/GenBank/DDBJ whole genome shotgun (WGS) entry which is preliminary data.</text>
</comment>
<dbReference type="EMBL" id="CAMAPE010000008">
    <property type="protein sequence ID" value="CAH9071815.1"/>
    <property type="molecule type" value="Genomic_DNA"/>
</dbReference>
<keyword evidence="2" id="KW-1185">Reference proteome</keyword>
<dbReference type="Proteomes" id="UP001152484">
    <property type="component" value="Unassembled WGS sequence"/>
</dbReference>